<evidence type="ECO:0000256" key="2">
    <source>
        <dbReference type="ARBA" id="ARBA00022771"/>
    </source>
</evidence>
<dbReference type="InterPro" id="IPR004332">
    <property type="entry name" value="Transposase_MuDR"/>
</dbReference>
<dbReference type="EMBL" id="LR881469">
    <property type="protein sequence ID" value="CAD5327315.1"/>
    <property type="molecule type" value="Genomic_DNA"/>
</dbReference>
<name>A0A7G2EY89_ARATH</name>
<feature type="domain" description="GRF-type" evidence="7">
    <location>
        <begin position="726"/>
        <end position="771"/>
    </location>
</feature>
<evidence type="ECO:0000259" key="7">
    <source>
        <dbReference type="PROSITE" id="PS51999"/>
    </source>
</evidence>
<evidence type="ECO:0000259" key="6">
    <source>
        <dbReference type="PROSITE" id="PS50966"/>
    </source>
</evidence>
<dbReference type="AlphaFoldDB" id="A0A7G2EY89"/>
<dbReference type="Pfam" id="PF04434">
    <property type="entry name" value="SWIM"/>
    <property type="match status" value="1"/>
</dbReference>
<evidence type="ECO:0000313" key="8">
    <source>
        <dbReference type="EMBL" id="CAD5327315.1"/>
    </source>
</evidence>
<protein>
    <submittedName>
        <fullName evidence="8">(thale cress) hypothetical protein</fullName>
    </submittedName>
</protein>
<evidence type="ECO:0000313" key="9">
    <source>
        <dbReference type="Proteomes" id="UP000516314"/>
    </source>
</evidence>
<feature type="domain" description="SWIM-type" evidence="6">
    <location>
        <begin position="608"/>
        <end position="640"/>
    </location>
</feature>
<dbReference type="InterPro" id="IPR010666">
    <property type="entry name" value="Znf_GRF"/>
</dbReference>
<sequence>MAFVVRLIPGEWKRDENGIFEHISHVDGFEFGVRLSERDSFAKIVMAGKDRLALGPDDDIELTYQWPQWMLGPDWKRANPIDILDDEDTTLFVAIRAYLDEVHLLVKIIRGGNVRNVNSYRSNMDLSAETSETPSKVPQPGAITSLKGKEKVIDDDEREKDRLFEVWRTNQQEAMLREMCSREMSLKGSQPSETNGCDKEKTARALDFGSTYHANDNEIENLHLTLVGAESQAVGPQIVALSSSDSTFGTPTSISTSVSFCSEDLMDDTDSSDSLSVSVTGDETLSHFYSDADGPLIENPQPITMRDKGKDIMIENALLSEVVGLVSNTSRVLEMQRNAMTLQLLLSSGKQEVKNALQRALKDADYEGGDIYISRIFKNKEDCSTKLAIHAIRRKFHFIYVKSGPNVVAAVCVSHTCPWWVYATKLPDSDTFEVRSTTSTHTCSVDARGDFHKQASTAVIGKLMGTKYIGVGRGPRPNELRRMLRQEFNLNVSYWKAWRTREIAMDNAMGSAMGSYALNQPYFKLLLETNPNSLVYPMSSHAACIVHLKRNIEAYFKAEQQAAQLEDNILPPKVHDMVIENFEKGAGFVVIKIGDCLYEVRDKRGGGFAVNLLERTCTCREFKLLTIPCSHAIVAAIQEGLRVDTLVGVHHTTPQLRLSYQALIMPVPDTETLTPSPNDVGGENWLHHFKEKMFALQVVGPEQGNLQWTNNGPRGKGKVVGIPKICWCGEGVVSLISKSVPNPCRTYYRCGFAAKNRLRNDDHTFKLVDEALLNEIETLTAKTRDIEQELKDLRGQRSEFEKMVYENVEMKIEKEVLTKVEEAVSQTKASSKRLMIVMVLGYMIILGYTKLKGEVV</sequence>
<keyword evidence="5" id="KW-0175">Coiled coil</keyword>
<evidence type="ECO:0000256" key="4">
    <source>
        <dbReference type="PROSITE-ProRule" id="PRU00325"/>
    </source>
</evidence>
<organism evidence="8 9">
    <name type="scientific">Arabidopsis thaliana</name>
    <name type="common">Mouse-ear cress</name>
    <dbReference type="NCBI Taxonomy" id="3702"/>
    <lineage>
        <taxon>Eukaryota</taxon>
        <taxon>Viridiplantae</taxon>
        <taxon>Streptophyta</taxon>
        <taxon>Embryophyta</taxon>
        <taxon>Tracheophyta</taxon>
        <taxon>Spermatophyta</taxon>
        <taxon>Magnoliopsida</taxon>
        <taxon>eudicotyledons</taxon>
        <taxon>Gunneridae</taxon>
        <taxon>Pentapetalae</taxon>
        <taxon>rosids</taxon>
        <taxon>malvids</taxon>
        <taxon>Brassicales</taxon>
        <taxon>Brassicaceae</taxon>
        <taxon>Camelineae</taxon>
        <taxon>Arabidopsis</taxon>
    </lineage>
</organism>
<dbReference type="PANTHER" id="PTHR31973:SF187">
    <property type="entry name" value="MUTATOR TRANSPOSASE MUDRA PROTEIN"/>
    <property type="match status" value="1"/>
</dbReference>
<dbReference type="PROSITE" id="PS51999">
    <property type="entry name" value="ZF_GRF"/>
    <property type="match status" value="1"/>
</dbReference>
<feature type="coiled-coil region" evidence="5">
    <location>
        <begin position="769"/>
        <end position="803"/>
    </location>
</feature>
<gene>
    <name evidence="8" type="ORF">AT9943_LOCUS15020</name>
</gene>
<reference evidence="8 9" key="1">
    <citation type="submission" date="2020-09" db="EMBL/GenBank/DDBJ databases">
        <authorList>
            <person name="Ashkenazy H."/>
        </authorList>
    </citation>
    <scope>NUCLEOTIDE SEQUENCE [LARGE SCALE GENOMIC DNA]</scope>
    <source>
        <strain evidence="9">cv. Cdm-0</strain>
    </source>
</reference>
<dbReference type="Proteomes" id="UP000516314">
    <property type="component" value="Chromosome 4"/>
</dbReference>
<accession>A0A7G2EY89</accession>
<dbReference type="PROSITE" id="PS50966">
    <property type="entry name" value="ZF_SWIM"/>
    <property type="match status" value="1"/>
</dbReference>
<proteinExistence type="predicted"/>
<dbReference type="GO" id="GO:0008270">
    <property type="term" value="F:zinc ion binding"/>
    <property type="evidence" value="ECO:0007669"/>
    <property type="project" value="UniProtKB-KW"/>
</dbReference>
<dbReference type="Pfam" id="PF03108">
    <property type="entry name" value="DBD_Tnp_Mut"/>
    <property type="match status" value="1"/>
</dbReference>
<keyword evidence="3" id="KW-0862">Zinc</keyword>
<dbReference type="SMART" id="SM00575">
    <property type="entry name" value="ZnF_PMZ"/>
    <property type="match status" value="1"/>
</dbReference>
<dbReference type="PANTHER" id="PTHR31973">
    <property type="entry name" value="POLYPROTEIN, PUTATIVE-RELATED"/>
    <property type="match status" value="1"/>
</dbReference>
<evidence type="ECO:0000256" key="5">
    <source>
        <dbReference type="SAM" id="Coils"/>
    </source>
</evidence>
<keyword evidence="2 4" id="KW-0863">Zinc-finger</keyword>
<dbReference type="InterPro" id="IPR006564">
    <property type="entry name" value="Znf_PMZ"/>
</dbReference>
<keyword evidence="1" id="KW-0479">Metal-binding</keyword>
<evidence type="ECO:0000256" key="1">
    <source>
        <dbReference type="ARBA" id="ARBA00022723"/>
    </source>
</evidence>
<evidence type="ECO:0000256" key="3">
    <source>
        <dbReference type="ARBA" id="ARBA00022833"/>
    </source>
</evidence>
<dbReference type="InterPro" id="IPR007527">
    <property type="entry name" value="Znf_SWIM"/>
</dbReference>